<name>A0A0L8G1X1_OCTBM</name>
<proteinExistence type="predicted"/>
<dbReference type="EMBL" id="KQ424696">
    <property type="protein sequence ID" value="KOF70580.1"/>
    <property type="molecule type" value="Genomic_DNA"/>
</dbReference>
<dbReference type="OrthoDB" id="6252479at2759"/>
<gene>
    <name evidence="1" type="ORF">OCBIM_22002570mg</name>
</gene>
<evidence type="ECO:0000313" key="1">
    <source>
        <dbReference type="EMBL" id="KOF70580.1"/>
    </source>
</evidence>
<reference evidence="1" key="1">
    <citation type="submission" date="2015-07" db="EMBL/GenBank/DDBJ databases">
        <title>MeaNS - Measles Nucleotide Surveillance Program.</title>
        <authorList>
            <person name="Tran T."/>
            <person name="Druce J."/>
        </authorList>
    </citation>
    <scope>NUCLEOTIDE SEQUENCE</scope>
    <source>
        <strain evidence="1">UCB-OBI-ISO-001</strain>
        <tissue evidence="1">Gonad</tissue>
    </source>
</reference>
<protein>
    <submittedName>
        <fullName evidence="1">Uncharacterized protein</fullName>
    </submittedName>
</protein>
<organism evidence="1">
    <name type="scientific">Octopus bimaculoides</name>
    <name type="common">California two-spotted octopus</name>
    <dbReference type="NCBI Taxonomy" id="37653"/>
    <lineage>
        <taxon>Eukaryota</taxon>
        <taxon>Metazoa</taxon>
        <taxon>Spiralia</taxon>
        <taxon>Lophotrochozoa</taxon>
        <taxon>Mollusca</taxon>
        <taxon>Cephalopoda</taxon>
        <taxon>Coleoidea</taxon>
        <taxon>Octopodiformes</taxon>
        <taxon>Octopoda</taxon>
        <taxon>Incirrata</taxon>
        <taxon>Octopodidae</taxon>
        <taxon>Octopus</taxon>
    </lineage>
</organism>
<dbReference type="AlphaFoldDB" id="A0A0L8G1X1"/>
<sequence>MSRTDSGHGSSMESTGYYEELPCQLEQVFNIDNVCLSQQPITNQKSNFKDCNDAKIIRVNSPSSSLLWNLPMRNSFNVYPKSLPSVPKAPNT</sequence>
<accession>A0A0L8G1X1</accession>